<dbReference type="Gene3D" id="3.30.1490.190">
    <property type="match status" value="1"/>
</dbReference>
<dbReference type="STRING" id="1605367.AFM12_19275"/>
<dbReference type="GO" id="GO:1900376">
    <property type="term" value="P:regulation of secondary metabolite biosynthetic process"/>
    <property type="evidence" value="ECO:0007669"/>
    <property type="project" value="TreeGrafter"/>
</dbReference>
<dbReference type="Gene3D" id="1.10.10.10">
    <property type="entry name" value="Winged helix-like DNA-binding domain superfamily/Winged helix DNA-binding domain"/>
    <property type="match status" value="1"/>
</dbReference>
<evidence type="ECO:0000256" key="2">
    <source>
        <dbReference type="ARBA" id="ARBA00022491"/>
    </source>
</evidence>
<dbReference type="GO" id="GO:0045892">
    <property type="term" value="P:negative regulation of DNA-templated transcription"/>
    <property type="evidence" value="ECO:0007669"/>
    <property type="project" value="TreeGrafter"/>
</dbReference>
<dbReference type="OrthoDB" id="594893at2"/>
<keyword evidence="3 7" id="KW-0862">Zinc</keyword>
<feature type="binding site" evidence="7">
    <location>
        <position position="96"/>
    </location>
    <ligand>
        <name>Zn(2+)</name>
        <dbReference type="ChEBI" id="CHEBI:29105"/>
    </ligand>
</feature>
<keyword evidence="4" id="KW-0805">Transcription regulation</keyword>
<evidence type="ECO:0000256" key="7">
    <source>
        <dbReference type="PIRSR" id="PIRSR602481-1"/>
    </source>
</evidence>
<keyword evidence="2" id="KW-0678">Repressor</keyword>
<dbReference type="GO" id="GO:0000976">
    <property type="term" value="F:transcription cis-regulatory region binding"/>
    <property type="evidence" value="ECO:0007669"/>
    <property type="project" value="TreeGrafter"/>
</dbReference>
<evidence type="ECO:0000256" key="5">
    <source>
        <dbReference type="ARBA" id="ARBA00023125"/>
    </source>
</evidence>
<dbReference type="InterPro" id="IPR036390">
    <property type="entry name" value="WH_DNA-bd_sf"/>
</dbReference>
<dbReference type="Pfam" id="PF01475">
    <property type="entry name" value="FUR"/>
    <property type="match status" value="1"/>
</dbReference>
<protein>
    <submittedName>
        <fullName evidence="8">Uncharacterized protein</fullName>
    </submittedName>
</protein>
<accession>A0A0P7BHS5</accession>
<evidence type="ECO:0000256" key="1">
    <source>
        <dbReference type="ARBA" id="ARBA00007957"/>
    </source>
</evidence>
<evidence type="ECO:0000313" key="9">
    <source>
        <dbReference type="Proteomes" id="UP000050454"/>
    </source>
</evidence>
<proteinExistence type="inferred from homology"/>
<keyword evidence="6" id="KW-0804">Transcription</keyword>
<evidence type="ECO:0000256" key="6">
    <source>
        <dbReference type="ARBA" id="ARBA00023163"/>
    </source>
</evidence>
<comment type="similarity">
    <text evidence="1">Belongs to the Fur family.</text>
</comment>
<keyword evidence="9" id="KW-1185">Reference proteome</keyword>
<dbReference type="GO" id="GO:0008270">
    <property type="term" value="F:zinc ion binding"/>
    <property type="evidence" value="ECO:0007669"/>
    <property type="project" value="TreeGrafter"/>
</dbReference>
<comment type="caution">
    <text evidence="8">The sequence shown here is derived from an EMBL/GenBank/DDBJ whole genome shotgun (WGS) entry which is preliminary data.</text>
</comment>
<name>A0A0P7BHS5_9BACT</name>
<reference evidence="8 9" key="1">
    <citation type="submission" date="2015-07" db="EMBL/GenBank/DDBJ databases">
        <title>The draft genome sequence of Leadbetterella sp. JN14-9.</title>
        <authorList>
            <person name="Liu Y."/>
            <person name="Du J."/>
            <person name="Shao Z."/>
        </authorList>
    </citation>
    <scope>NUCLEOTIDE SEQUENCE [LARGE SCALE GENOMIC DNA]</scope>
    <source>
        <strain evidence="8 9">JN14-9</strain>
    </source>
</reference>
<evidence type="ECO:0000256" key="4">
    <source>
        <dbReference type="ARBA" id="ARBA00023015"/>
    </source>
</evidence>
<keyword evidence="5" id="KW-0238">DNA-binding</keyword>
<dbReference type="EMBL" id="LGTQ01000018">
    <property type="protein sequence ID" value="KPM46569.1"/>
    <property type="molecule type" value="Genomic_DNA"/>
</dbReference>
<dbReference type="AlphaFoldDB" id="A0A0P7BHS5"/>
<dbReference type="Proteomes" id="UP000050454">
    <property type="component" value="Unassembled WGS sequence"/>
</dbReference>
<dbReference type="InterPro" id="IPR043135">
    <property type="entry name" value="Fur_C"/>
</dbReference>
<evidence type="ECO:0000313" key="8">
    <source>
        <dbReference type="EMBL" id="KPM46569.1"/>
    </source>
</evidence>
<dbReference type="GO" id="GO:0003700">
    <property type="term" value="F:DNA-binding transcription factor activity"/>
    <property type="evidence" value="ECO:0007669"/>
    <property type="project" value="InterPro"/>
</dbReference>
<evidence type="ECO:0000256" key="3">
    <source>
        <dbReference type="ARBA" id="ARBA00022833"/>
    </source>
</evidence>
<comment type="cofactor">
    <cofactor evidence="7">
        <name>Zn(2+)</name>
        <dbReference type="ChEBI" id="CHEBI:29105"/>
    </cofactor>
    <text evidence="7">Binds 1 zinc ion per subunit.</text>
</comment>
<dbReference type="SUPFAM" id="SSF46785">
    <property type="entry name" value="Winged helix' DNA-binding domain"/>
    <property type="match status" value="1"/>
</dbReference>
<dbReference type="PANTHER" id="PTHR33202">
    <property type="entry name" value="ZINC UPTAKE REGULATION PROTEIN"/>
    <property type="match status" value="1"/>
</dbReference>
<dbReference type="InterPro" id="IPR002481">
    <property type="entry name" value="FUR"/>
</dbReference>
<gene>
    <name evidence="8" type="ORF">AFM12_19275</name>
</gene>
<feature type="binding site" evidence="7">
    <location>
        <position position="135"/>
    </location>
    <ligand>
        <name>Zn(2+)</name>
        <dbReference type="ChEBI" id="CHEBI:29105"/>
    </ligand>
</feature>
<dbReference type="InterPro" id="IPR036388">
    <property type="entry name" value="WH-like_DNA-bd_sf"/>
</dbReference>
<dbReference type="PANTHER" id="PTHR33202:SF22">
    <property type="entry name" value="HYDROGEN PEROXIDE SENSITIVE REPRESSOR"/>
    <property type="match status" value="1"/>
</dbReference>
<keyword evidence="7" id="KW-0479">Metal-binding</keyword>
<feature type="binding site" evidence="7">
    <location>
        <position position="99"/>
    </location>
    <ligand>
        <name>Zn(2+)</name>
        <dbReference type="ChEBI" id="CHEBI:29105"/>
    </ligand>
</feature>
<dbReference type="RefSeq" id="WP_055152091.1">
    <property type="nucleotide sequence ID" value="NZ_JXSZ01000018.1"/>
</dbReference>
<feature type="binding site" evidence="7">
    <location>
        <position position="132"/>
    </location>
    <ligand>
        <name>Zn(2+)</name>
        <dbReference type="ChEBI" id="CHEBI:29105"/>
    </ligand>
</feature>
<sequence>MNEKIENRLNHRDIKPTAMRILVLQYLMEQDHTISLQSIENAFESADKSTLYRTLKTFEKNKLVHTIDDGTKQLKYALCLESCECETIDQHYHFHCTNCQNTFCLTNQNIPQIELPKNFKMQQANMVIKGLCENCNR</sequence>
<organism evidence="8 9">
    <name type="scientific">Jiulongibacter sediminis</name>
    <dbReference type="NCBI Taxonomy" id="1605367"/>
    <lineage>
        <taxon>Bacteria</taxon>
        <taxon>Pseudomonadati</taxon>
        <taxon>Bacteroidota</taxon>
        <taxon>Cytophagia</taxon>
        <taxon>Cytophagales</taxon>
        <taxon>Leadbetterellaceae</taxon>
        <taxon>Jiulongibacter</taxon>
    </lineage>
</organism>